<comment type="caution">
    <text evidence="2">The sequence shown here is derived from an EMBL/GenBank/DDBJ whole genome shotgun (WGS) entry which is preliminary data.</text>
</comment>
<evidence type="ECO:0000313" key="3">
    <source>
        <dbReference type="Proteomes" id="UP000544331"/>
    </source>
</evidence>
<dbReference type="Gene3D" id="3.20.20.70">
    <property type="entry name" value="Aldolase class I"/>
    <property type="match status" value="1"/>
</dbReference>
<sequence length="422" mass="46329">MSFQKTITLYPDVAPVPGTTLVENEVNSTLFSTLQVRDLILQNRIAVSPMGMFSANDGHLTDFHLVHYGSFANKGAALVIVEATAVAPNARVSTGDSGLWKDSQIAPLKRVVDYIHVQGQKAGIQLCHSGPKGSMLPLWFAKGNPMVHFPLANEEAGGWPNDVWAPSAICHGPGYPVPKEMGHKQIDLAVDQFASAARRAAEAGVEDFIELHGAHGYLINTFLSPLTNHRTDEYGGSFENRRRFLFRVLKAVRDAIPDTVVLSLRISAVEWMEWSGRDCWTLEESIKLAKLLPEAGVDILDVSSGGNHKDQKIDIHPYYQVDLAYQIRKALKADRIELMIAAVGFIDNPAMAESVVRGNGGFEIVGKRNGTNGDTERGKYEEPQADLVMVGRQFLRDAGFVLTAAKELGVKAQWPLQYAKVK</sequence>
<dbReference type="CDD" id="cd02932">
    <property type="entry name" value="OYE_YqiM_FMN"/>
    <property type="match status" value="1"/>
</dbReference>
<evidence type="ECO:0000313" key="2">
    <source>
        <dbReference type="EMBL" id="KAF5722372.1"/>
    </source>
</evidence>
<protein>
    <submittedName>
        <fullName evidence="2">NADPH dehydrogenase</fullName>
    </submittedName>
</protein>
<evidence type="ECO:0000259" key="1">
    <source>
        <dbReference type="Pfam" id="PF00724"/>
    </source>
</evidence>
<dbReference type="SUPFAM" id="SSF51395">
    <property type="entry name" value="FMN-linked oxidoreductases"/>
    <property type="match status" value="1"/>
</dbReference>
<dbReference type="InterPro" id="IPR044152">
    <property type="entry name" value="YqjM-like"/>
</dbReference>
<feature type="domain" description="NADH:flavin oxidoreductase/NADH oxidase N-terminal" evidence="1">
    <location>
        <begin position="30"/>
        <end position="357"/>
    </location>
</feature>
<accession>A0A8H5Z3N6</accession>
<reference evidence="2 3" key="1">
    <citation type="submission" date="2020-05" db="EMBL/GenBank/DDBJ databases">
        <title>Identification and distribution of gene clusters putatively required for synthesis of sphingolipid metabolism inhibitors in phylogenetically diverse species of the filamentous fungus Fusarium.</title>
        <authorList>
            <person name="Kim H.-S."/>
            <person name="Busman M."/>
            <person name="Brown D.W."/>
            <person name="Divon H."/>
            <person name="Uhlig S."/>
            <person name="Proctor R.H."/>
        </authorList>
    </citation>
    <scope>NUCLEOTIDE SEQUENCE [LARGE SCALE GENOMIC DNA]</scope>
    <source>
        <strain evidence="2 3">NRRL 66235</strain>
    </source>
</reference>
<dbReference type="Pfam" id="PF00724">
    <property type="entry name" value="Oxidored_FMN"/>
    <property type="match status" value="1"/>
</dbReference>
<dbReference type="PANTHER" id="PTHR43303">
    <property type="entry name" value="NADPH DEHYDROGENASE C23G7.10C-RELATED"/>
    <property type="match status" value="1"/>
</dbReference>
<gene>
    <name evidence="2" type="ORF">FMUND_2884</name>
</gene>
<proteinExistence type="predicted"/>
<dbReference type="InterPro" id="IPR001155">
    <property type="entry name" value="OxRdtase_FMN_N"/>
</dbReference>
<dbReference type="PANTHER" id="PTHR43303:SF2">
    <property type="entry name" value="INDOLEAMINE 2,3-DIOXYGENASE PYRROLE 2,3-DIOXYGENASE (AFU_ORTHOLOGUE AFUA_5G01450"/>
    <property type="match status" value="1"/>
</dbReference>
<dbReference type="InterPro" id="IPR013785">
    <property type="entry name" value="Aldolase_TIM"/>
</dbReference>
<dbReference type="EMBL" id="JAAOAN010000088">
    <property type="protein sequence ID" value="KAF5722372.1"/>
    <property type="molecule type" value="Genomic_DNA"/>
</dbReference>
<dbReference type="GO" id="GO:0010181">
    <property type="term" value="F:FMN binding"/>
    <property type="evidence" value="ECO:0007669"/>
    <property type="project" value="InterPro"/>
</dbReference>
<dbReference type="AlphaFoldDB" id="A0A8H5Z3N6"/>
<dbReference type="OrthoDB" id="72788at2759"/>
<dbReference type="GO" id="GO:0003959">
    <property type="term" value="F:NADPH dehydrogenase activity"/>
    <property type="evidence" value="ECO:0007669"/>
    <property type="project" value="InterPro"/>
</dbReference>
<dbReference type="GO" id="GO:0050661">
    <property type="term" value="F:NADP binding"/>
    <property type="evidence" value="ECO:0007669"/>
    <property type="project" value="InterPro"/>
</dbReference>
<keyword evidence="3" id="KW-1185">Reference proteome</keyword>
<organism evidence="2 3">
    <name type="scientific">Fusarium mundagurra</name>
    <dbReference type="NCBI Taxonomy" id="1567541"/>
    <lineage>
        <taxon>Eukaryota</taxon>
        <taxon>Fungi</taxon>
        <taxon>Dikarya</taxon>
        <taxon>Ascomycota</taxon>
        <taxon>Pezizomycotina</taxon>
        <taxon>Sordariomycetes</taxon>
        <taxon>Hypocreomycetidae</taxon>
        <taxon>Hypocreales</taxon>
        <taxon>Nectriaceae</taxon>
        <taxon>Fusarium</taxon>
        <taxon>Fusarium fujikuroi species complex</taxon>
    </lineage>
</organism>
<name>A0A8H5Z3N6_9HYPO</name>
<dbReference type="Proteomes" id="UP000544331">
    <property type="component" value="Unassembled WGS sequence"/>
</dbReference>